<evidence type="ECO:0000259" key="17">
    <source>
        <dbReference type="SMART" id="SM00936"/>
    </source>
</evidence>
<name>A0A4R6DR12_9RHOO</name>
<dbReference type="GO" id="GO:0008360">
    <property type="term" value="P:regulation of cell shape"/>
    <property type="evidence" value="ECO:0007669"/>
    <property type="project" value="UniProtKB-KW"/>
</dbReference>
<reference evidence="18 19" key="1">
    <citation type="submission" date="2019-03" db="EMBL/GenBank/DDBJ databases">
        <title>Genomic Encyclopedia of Type Strains, Phase IV (KMG-IV): sequencing the most valuable type-strain genomes for metagenomic binning, comparative biology and taxonomic classification.</title>
        <authorList>
            <person name="Goeker M."/>
        </authorList>
    </citation>
    <scope>NUCLEOTIDE SEQUENCE [LARGE SCALE GENOMIC DNA]</scope>
    <source>
        <strain evidence="18 19">DSM 12121</strain>
    </source>
</reference>
<dbReference type="SUPFAM" id="SSF56601">
    <property type="entry name" value="beta-lactamase/transpeptidase-like"/>
    <property type="match status" value="1"/>
</dbReference>
<evidence type="ECO:0000313" key="19">
    <source>
        <dbReference type="Proteomes" id="UP000295129"/>
    </source>
</evidence>
<dbReference type="GO" id="GO:0071555">
    <property type="term" value="P:cell wall organization"/>
    <property type="evidence" value="ECO:0007669"/>
    <property type="project" value="UniProtKB-KW"/>
</dbReference>
<feature type="domain" description="Peptidase S11 D-Ala-D-Ala carboxypeptidase A C-terminal" evidence="17">
    <location>
        <begin position="270"/>
        <end position="360"/>
    </location>
</feature>
<evidence type="ECO:0000256" key="6">
    <source>
        <dbReference type="ARBA" id="ARBA00022670"/>
    </source>
</evidence>
<evidence type="ECO:0000256" key="12">
    <source>
        <dbReference type="ARBA" id="ARBA00034000"/>
    </source>
</evidence>
<keyword evidence="6" id="KW-0645">Protease</keyword>
<comment type="function">
    <text evidence="1">Removes C-terminal D-alanyl residues from sugar-peptide cell wall precursors.</text>
</comment>
<dbReference type="SUPFAM" id="SSF69189">
    <property type="entry name" value="Penicillin-binding protein associated domain"/>
    <property type="match status" value="1"/>
</dbReference>
<keyword evidence="7 16" id="KW-0732">Signal</keyword>
<evidence type="ECO:0000256" key="1">
    <source>
        <dbReference type="ARBA" id="ARBA00003217"/>
    </source>
</evidence>
<evidence type="ECO:0000256" key="7">
    <source>
        <dbReference type="ARBA" id="ARBA00022729"/>
    </source>
</evidence>
<organism evidence="18 19">
    <name type="scientific">Azoarcus indigens</name>
    <dbReference type="NCBI Taxonomy" id="29545"/>
    <lineage>
        <taxon>Bacteria</taxon>
        <taxon>Pseudomonadati</taxon>
        <taxon>Pseudomonadota</taxon>
        <taxon>Betaproteobacteria</taxon>
        <taxon>Rhodocyclales</taxon>
        <taxon>Zoogloeaceae</taxon>
        <taxon>Azoarcus</taxon>
    </lineage>
</organism>
<accession>A0A4R6DR12</accession>
<comment type="similarity">
    <text evidence="3 15">Belongs to the peptidase S11 family.</text>
</comment>
<evidence type="ECO:0000256" key="4">
    <source>
        <dbReference type="ARBA" id="ARBA00012448"/>
    </source>
</evidence>
<dbReference type="GO" id="GO:0009252">
    <property type="term" value="P:peptidoglycan biosynthetic process"/>
    <property type="evidence" value="ECO:0007669"/>
    <property type="project" value="UniProtKB-UniPathway"/>
</dbReference>
<dbReference type="InterPro" id="IPR012338">
    <property type="entry name" value="Beta-lactam/transpept-like"/>
</dbReference>
<dbReference type="Pfam" id="PF07943">
    <property type="entry name" value="PBP5_C"/>
    <property type="match status" value="1"/>
</dbReference>
<evidence type="ECO:0000256" key="3">
    <source>
        <dbReference type="ARBA" id="ARBA00007164"/>
    </source>
</evidence>
<dbReference type="InterPro" id="IPR001967">
    <property type="entry name" value="Peptidase_S11_N"/>
</dbReference>
<dbReference type="InterPro" id="IPR015956">
    <property type="entry name" value="Peniciliin-bd_prot_C_sf"/>
</dbReference>
<evidence type="ECO:0000256" key="16">
    <source>
        <dbReference type="SAM" id="SignalP"/>
    </source>
</evidence>
<evidence type="ECO:0000256" key="13">
    <source>
        <dbReference type="PIRSR" id="PIRSR618044-1"/>
    </source>
</evidence>
<dbReference type="InterPro" id="IPR018044">
    <property type="entry name" value="Peptidase_S11"/>
</dbReference>
<feature type="binding site" evidence="14">
    <location>
        <position position="220"/>
    </location>
    <ligand>
        <name>substrate</name>
    </ligand>
</feature>
<evidence type="ECO:0000256" key="15">
    <source>
        <dbReference type="RuleBase" id="RU004016"/>
    </source>
</evidence>
<proteinExistence type="inferred from homology"/>
<evidence type="ECO:0000256" key="10">
    <source>
        <dbReference type="ARBA" id="ARBA00022984"/>
    </source>
</evidence>
<dbReference type="OrthoDB" id="9795979at2"/>
<dbReference type="SMART" id="SM00936">
    <property type="entry name" value="PBP5_C"/>
    <property type="match status" value="1"/>
</dbReference>
<feature type="active site" description="Proton acceptor" evidence="13">
    <location>
        <position position="61"/>
    </location>
</feature>
<feature type="active site" description="Acyl-ester intermediate" evidence="13">
    <location>
        <position position="58"/>
    </location>
</feature>
<gene>
    <name evidence="18" type="ORF">C7389_12368</name>
</gene>
<keyword evidence="9" id="KW-0133">Cell shape</keyword>
<dbReference type="RefSeq" id="WP_133594497.1">
    <property type="nucleotide sequence ID" value="NZ_SNVV01000023.1"/>
</dbReference>
<evidence type="ECO:0000256" key="2">
    <source>
        <dbReference type="ARBA" id="ARBA00004752"/>
    </source>
</evidence>
<keyword evidence="11" id="KW-0961">Cell wall biogenesis/degradation</keyword>
<evidence type="ECO:0000256" key="9">
    <source>
        <dbReference type="ARBA" id="ARBA00022960"/>
    </source>
</evidence>
<feature type="signal peptide" evidence="16">
    <location>
        <begin position="1"/>
        <end position="21"/>
    </location>
</feature>
<dbReference type="PRINTS" id="PR00725">
    <property type="entry name" value="DADACBPTASE1"/>
</dbReference>
<keyword evidence="10" id="KW-0573">Peptidoglycan synthesis</keyword>
<comment type="pathway">
    <text evidence="2">Cell wall biogenesis; peptidoglycan biosynthesis.</text>
</comment>
<dbReference type="GO" id="GO:0009002">
    <property type="term" value="F:serine-type D-Ala-D-Ala carboxypeptidase activity"/>
    <property type="evidence" value="ECO:0007669"/>
    <property type="project" value="UniProtKB-EC"/>
</dbReference>
<feature type="active site" evidence="13">
    <location>
        <position position="118"/>
    </location>
</feature>
<evidence type="ECO:0000256" key="8">
    <source>
        <dbReference type="ARBA" id="ARBA00022801"/>
    </source>
</evidence>
<dbReference type="Gene3D" id="3.40.710.10">
    <property type="entry name" value="DD-peptidase/beta-lactamase superfamily"/>
    <property type="match status" value="1"/>
</dbReference>
<dbReference type="PANTHER" id="PTHR21581:SF6">
    <property type="entry name" value="TRAFFICKING PROTEIN PARTICLE COMPLEX SUBUNIT 12"/>
    <property type="match status" value="1"/>
</dbReference>
<dbReference type="GO" id="GO:0006508">
    <property type="term" value="P:proteolysis"/>
    <property type="evidence" value="ECO:0007669"/>
    <property type="project" value="UniProtKB-KW"/>
</dbReference>
<dbReference type="PANTHER" id="PTHR21581">
    <property type="entry name" value="D-ALANYL-D-ALANINE CARBOXYPEPTIDASE"/>
    <property type="match status" value="1"/>
</dbReference>
<dbReference type="Gene3D" id="2.60.410.10">
    <property type="entry name" value="D-Ala-D-Ala carboxypeptidase, C-terminal domain"/>
    <property type="match status" value="1"/>
</dbReference>
<dbReference type="UniPathway" id="UPA00219"/>
<feature type="chain" id="PRO_5020447969" description="serine-type D-Ala-D-Ala carboxypeptidase" evidence="16">
    <location>
        <begin position="22"/>
        <end position="378"/>
    </location>
</feature>
<sequence>MRLFTAVFALLLSLFSFTASAQAIPAPALAAKAWVLMDHATGQVLASNMPDERIEPASLTKLMTAYLTFSAIKAGTIALDQPVPVSDKAWRQEGSRMFIEPRKPVTVQELIRGVIVQSGNDACVALAELIAGSEEAFAALMNREAKRLGLTGTNFMNSTGLPDPQHYTTARDLSLLAAAIIRDFPEFYSLYSMKEYSYNGITQPNRNRLLWLDSTVDGMKTGHTSTAGYCLISSAQRGPRRLISVVLGADSDAVRAQESLKLLNFGFQFFDTVKLYSADQALSQFRVWKGKANEVAVGFTSDFVMSLPKGQAEKVVATLESRQPVLAPLQKGQEVGTLKLALDDKTIGEYPVVALQDVPVAGFFGRLWDALVLWIKNL</sequence>
<dbReference type="Pfam" id="PF00768">
    <property type="entry name" value="Peptidase_S11"/>
    <property type="match status" value="1"/>
</dbReference>
<dbReference type="InterPro" id="IPR012907">
    <property type="entry name" value="Peptidase_S11_C"/>
</dbReference>
<dbReference type="EMBL" id="SNVV01000023">
    <property type="protein sequence ID" value="TDN46994.1"/>
    <property type="molecule type" value="Genomic_DNA"/>
</dbReference>
<evidence type="ECO:0000256" key="14">
    <source>
        <dbReference type="PIRSR" id="PIRSR618044-2"/>
    </source>
</evidence>
<keyword evidence="19" id="KW-1185">Reference proteome</keyword>
<evidence type="ECO:0000313" key="18">
    <source>
        <dbReference type="EMBL" id="TDN46994.1"/>
    </source>
</evidence>
<dbReference type="InterPro" id="IPR037167">
    <property type="entry name" value="Peptidase_S11_C_sf"/>
</dbReference>
<keyword evidence="5" id="KW-0121">Carboxypeptidase</keyword>
<evidence type="ECO:0000256" key="5">
    <source>
        <dbReference type="ARBA" id="ARBA00022645"/>
    </source>
</evidence>
<dbReference type="Proteomes" id="UP000295129">
    <property type="component" value="Unassembled WGS sequence"/>
</dbReference>
<dbReference type="EC" id="3.4.16.4" evidence="4"/>
<dbReference type="AlphaFoldDB" id="A0A4R6DR12"/>
<comment type="catalytic activity">
    <reaction evidence="12">
        <text>Preferential cleavage: (Ac)2-L-Lys-D-Ala-|-D-Ala. Also transpeptidation of peptidyl-alanyl moieties that are N-acyl substituents of D-alanine.</text>
        <dbReference type="EC" id="3.4.16.4"/>
    </reaction>
</comment>
<protein>
    <recommendedName>
        <fullName evidence="4">serine-type D-Ala-D-Ala carboxypeptidase</fullName>
        <ecNumber evidence="4">3.4.16.4</ecNumber>
    </recommendedName>
</protein>
<comment type="caution">
    <text evidence="18">The sequence shown here is derived from an EMBL/GenBank/DDBJ whole genome shotgun (WGS) entry which is preliminary data.</text>
</comment>
<keyword evidence="8" id="KW-0378">Hydrolase</keyword>
<evidence type="ECO:0000256" key="11">
    <source>
        <dbReference type="ARBA" id="ARBA00023316"/>
    </source>
</evidence>